<dbReference type="Pfam" id="PF07531">
    <property type="entry name" value="TAFH"/>
    <property type="match status" value="1"/>
</dbReference>
<keyword evidence="11" id="KW-1185">Reference proteome</keyword>
<evidence type="ECO:0000256" key="4">
    <source>
        <dbReference type="ARBA" id="ARBA00023015"/>
    </source>
</evidence>
<dbReference type="AlphaFoldDB" id="A0A3Q2HK60"/>
<keyword evidence="4" id="KW-0805">Transcription regulation</keyword>
<name>A0A3Q2HK60_HORSE</name>
<dbReference type="InterPro" id="IPR009072">
    <property type="entry name" value="Histone-fold"/>
</dbReference>
<dbReference type="Ensembl" id="ENSECAT00000056773.2">
    <property type="protein sequence ID" value="ENSECAP00000034989.2"/>
    <property type="gene ID" value="ENSECAG00000016769.4"/>
</dbReference>
<feature type="region of interest" description="Disordered" evidence="8">
    <location>
        <begin position="223"/>
        <end position="248"/>
    </location>
</feature>
<feature type="compositionally biased region" description="Polar residues" evidence="8">
    <location>
        <begin position="223"/>
        <end position="237"/>
    </location>
</feature>
<dbReference type="GO" id="GO:0006352">
    <property type="term" value="P:DNA-templated transcription initiation"/>
    <property type="evidence" value="ECO:0007669"/>
    <property type="project" value="InterPro"/>
</dbReference>
<evidence type="ECO:0000256" key="7">
    <source>
        <dbReference type="SAM" id="Coils"/>
    </source>
</evidence>
<reference evidence="10" key="2">
    <citation type="submission" date="2025-08" db="UniProtKB">
        <authorList>
            <consortium name="Ensembl"/>
        </authorList>
    </citation>
    <scope>IDENTIFICATION</scope>
    <source>
        <strain evidence="10">Thoroughbred</strain>
    </source>
</reference>
<dbReference type="SUPFAM" id="SSF47113">
    <property type="entry name" value="Histone-fold"/>
    <property type="match status" value="1"/>
</dbReference>
<dbReference type="CDD" id="cd08045">
    <property type="entry name" value="HFD_TAF4"/>
    <property type="match status" value="1"/>
</dbReference>
<comment type="subcellular location">
    <subcellularLocation>
        <location evidence="1">Nucleus</location>
    </subcellularLocation>
</comment>
<dbReference type="FunFam" id="1.20.120.1110:FF:000002">
    <property type="entry name" value="Transcription initiation factor TFIID subunit 4B"/>
    <property type="match status" value="1"/>
</dbReference>
<comment type="similarity">
    <text evidence="2">Belongs to the TAF4 family.</text>
</comment>
<feature type="coiled-coil region" evidence="7">
    <location>
        <begin position="725"/>
        <end position="755"/>
    </location>
</feature>
<dbReference type="PROSITE" id="PS51119">
    <property type="entry name" value="TAFH"/>
    <property type="match status" value="1"/>
</dbReference>
<dbReference type="InterPro" id="IPR007900">
    <property type="entry name" value="TAF4_C"/>
</dbReference>
<dbReference type="InterPro" id="IPR037249">
    <property type="entry name" value="TAFH/NHR1_dom_sf"/>
</dbReference>
<dbReference type="Bgee" id="ENSECAG00000016769">
    <property type="expression patterns" value="Expressed in inner cell mass and 23 other cell types or tissues"/>
</dbReference>
<evidence type="ECO:0000313" key="10">
    <source>
        <dbReference type="Ensembl" id="ENSECAP00000034989.2"/>
    </source>
</evidence>
<proteinExistence type="inferred from homology"/>
<dbReference type="GeneTree" id="ENSGT00390000011620"/>
<dbReference type="InterPro" id="IPR003894">
    <property type="entry name" value="TAFH_NHR1"/>
</dbReference>
<evidence type="ECO:0000256" key="3">
    <source>
        <dbReference type="ARBA" id="ARBA00022553"/>
    </source>
</evidence>
<evidence type="ECO:0000256" key="5">
    <source>
        <dbReference type="ARBA" id="ARBA00023163"/>
    </source>
</evidence>
<reference evidence="10" key="3">
    <citation type="submission" date="2025-09" db="UniProtKB">
        <authorList>
            <consortium name="Ensembl"/>
        </authorList>
    </citation>
    <scope>IDENTIFICATION</scope>
    <source>
        <strain evidence="10">Thoroughbred</strain>
    </source>
</reference>
<gene>
    <name evidence="10 12" type="primary">TAF4B</name>
</gene>
<dbReference type="SMART" id="SM00549">
    <property type="entry name" value="TAFH"/>
    <property type="match status" value="1"/>
</dbReference>
<dbReference type="InterPro" id="IPR045144">
    <property type="entry name" value="TAF4"/>
</dbReference>
<organism evidence="10 11">
    <name type="scientific">Equus caballus</name>
    <name type="common">Horse</name>
    <dbReference type="NCBI Taxonomy" id="9796"/>
    <lineage>
        <taxon>Eukaryota</taxon>
        <taxon>Metazoa</taxon>
        <taxon>Chordata</taxon>
        <taxon>Craniata</taxon>
        <taxon>Vertebrata</taxon>
        <taxon>Euteleostomi</taxon>
        <taxon>Mammalia</taxon>
        <taxon>Eutheria</taxon>
        <taxon>Laurasiatheria</taxon>
        <taxon>Perissodactyla</taxon>
        <taxon>Equidae</taxon>
        <taxon>Equus</taxon>
    </lineage>
</organism>
<evidence type="ECO:0000256" key="8">
    <source>
        <dbReference type="SAM" id="MobiDB-lite"/>
    </source>
</evidence>
<dbReference type="PANTHER" id="PTHR15138">
    <property type="entry name" value="TRANSCRIPTION INITIATION FACTOR TFIID SUBUNIT 4"/>
    <property type="match status" value="1"/>
</dbReference>
<evidence type="ECO:0000256" key="2">
    <source>
        <dbReference type="ARBA" id="ARBA00006178"/>
    </source>
</evidence>
<keyword evidence="6" id="KW-0539">Nucleus</keyword>
<evidence type="ECO:0000259" key="9">
    <source>
        <dbReference type="PROSITE" id="PS51119"/>
    </source>
</evidence>
<dbReference type="GO" id="GO:0005669">
    <property type="term" value="C:transcription factor TFIID complex"/>
    <property type="evidence" value="ECO:0007669"/>
    <property type="project" value="InterPro"/>
</dbReference>
<keyword evidence="7" id="KW-0175">Coiled coil</keyword>
<dbReference type="Gene3D" id="1.10.20.10">
    <property type="entry name" value="Histone, subunit A"/>
    <property type="match status" value="1"/>
</dbReference>
<dbReference type="Proteomes" id="UP000002281">
    <property type="component" value="Chromosome 8"/>
</dbReference>
<dbReference type="FunFam" id="1.10.20.10:FF:000015">
    <property type="entry name" value="Transcription initiation factor TFIID subunit 4B"/>
    <property type="match status" value="1"/>
</dbReference>
<evidence type="ECO:0000313" key="11">
    <source>
        <dbReference type="Proteomes" id="UP000002281"/>
    </source>
</evidence>
<evidence type="ECO:0000256" key="1">
    <source>
        <dbReference type="ARBA" id="ARBA00004123"/>
    </source>
</evidence>
<keyword evidence="3" id="KW-0597">Phosphoprotein</keyword>
<dbReference type="VGNC" id="VGNC:23852">
    <property type="gene designation" value="TAF4B"/>
</dbReference>
<keyword evidence="5" id="KW-0804">Transcription</keyword>
<feature type="domain" description="TAFH" evidence="9">
    <location>
        <begin position="256"/>
        <end position="353"/>
    </location>
</feature>
<dbReference type="GO" id="GO:0006357">
    <property type="term" value="P:regulation of transcription by RNA polymerase II"/>
    <property type="evidence" value="ECO:0007669"/>
    <property type="project" value="UniProtKB-ARBA"/>
</dbReference>
<dbReference type="PANTHER" id="PTHR15138:SF17">
    <property type="entry name" value="TRANSCRIPTION INITIATION FACTOR TFIID SUBUNIT 4B"/>
    <property type="match status" value="1"/>
</dbReference>
<dbReference type="GO" id="GO:0006366">
    <property type="term" value="P:transcription by RNA polymerase II"/>
    <property type="evidence" value="ECO:0007669"/>
    <property type="project" value="UniProtKB-ARBA"/>
</dbReference>
<dbReference type="GO" id="GO:0046982">
    <property type="term" value="F:protein heterodimerization activity"/>
    <property type="evidence" value="ECO:0007669"/>
    <property type="project" value="InterPro"/>
</dbReference>
<reference evidence="10 11" key="1">
    <citation type="journal article" date="2009" name="Science">
        <title>Genome sequence, comparative analysis, and population genetics of the domestic horse.</title>
        <authorList>
            <consortium name="Broad Institute Genome Sequencing Platform"/>
            <consortium name="Broad Institute Whole Genome Assembly Team"/>
            <person name="Wade C.M."/>
            <person name="Giulotto E."/>
            <person name="Sigurdsson S."/>
            <person name="Zoli M."/>
            <person name="Gnerre S."/>
            <person name="Imsland F."/>
            <person name="Lear T.L."/>
            <person name="Adelson D.L."/>
            <person name="Bailey E."/>
            <person name="Bellone R.R."/>
            <person name="Bloecker H."/>
            <person name="Distl O."/>
            <person name="Edgar R.C."/>
            <person name="Garber M."/>
            <person name="Leeb T."/>
            <person name="Mauceli E."/>
            <person name="MacLeod J.N."/>
            <person name="Penedo M.C.T."/>
            <person name="Raison J.M."/>
            <person name="Sharpe T."/>
            <person name="Vogel J."/>
            <person name="Andersson L."/>
            <person name="Antczak D.F."/>
            <person name="Biagi T."/>
            <person name="Binns M.M."/>
            <person name="Chowdhary B.P."/>
            <person name="Coleman S.J."/>
            <person name="Della Valle G."/>
            <person name="Fryc S."/>
            <person name="Guerin G."/>
            <person name="Hasegawa T."/>
            <person name="Hill E.W."/>
            <person name="Jurka J."/>
            <person name="Kiialainen A."/>
            <person name="Lindgren G."/>
            <person name="Liu J."/>
            <person name="Magnani E."/>
            <person name="Mickelson J.R."/>
            <person name="Murray J."/>
            <person name="Nergadze S.G."/>
            <person name="Onofrio R."/>
            <person name="Pedroni S."/>
            <person name="Piras M.F."/>
            <person name="Raudsepp T."/>
            <person name="Rocchi M."/>
            <person name="Roeed K.H."/>
            <person name="Ryder O.A."/>
            <person name="Searle S."/>
            <person name="Skow L."/>
            <person name="Swinburne J.E."/>
            <person name="Syvaenen A.C."/>
            <person name="Tozaki T."/>
            <person name="Valberg S.J."/>
            <person name="Vaudin M."/>
            <person name="White J.R."/>
            <person name="Zody M.C."/>
            <person name="Lander E.S."/>
            <person name="Lindblad-Toh K."/>
        </authorList>
    </citation>
    <scope>NUCLEOTIDE SEQUENCE [LARGE SCALE GENOMIC DNA]</scope>
    <source>
        <strain evidence="10 11">Thoroughbred</strain>
    </source>
</reference>
<dbReference type="Gene3D" id="1.20.120.1110">
    <property type="entry name" value="TAFH/NHR1 domain"/>
    <property type="match status" value="1"/>
</dbReference>
<dbReference type="Pfam" id="PF05236">
    <property type="entry name" value="TAF4"/>
    <property type="match status" value="1"/>
</dbReference>
<dbReference type="ExpressionAtlas" id="A0A3Q2HK60">
    <property type="expression patterns" value="baseline"/>
</dbReference>
<protein>
    <submittedName>
        <fullName evidence="10">TATA-box binding protein associated factor 4b</fullName>
    </submittedName>
</protein>
<dbReference type="SUPFAM" id="SSF158553">
    <property type="entry name" value="TAFH domain-like"/>
    <property type="match status" value="1"/>
</dbReference>
<evidence type="ECO:0000256" key="6">
    <source>
        <dbReference type="ARBA" id="ARBA00023242"/>
    </source>
</evidence>
<accession>A0A3Q2HK60</accession>
<feature type="region of interest" description="Disordered" evidence="8">
    <location>
        <begin position="792"/>
        <end position="832"/>
    </location>
</feature>
<sequence length="832" mass="87323">MPAGLSEPAGAAPPAAVSASGTVTMAPAAALPVRLESTPVALGAVTKAPVSVCVESTVSQPLRSPLGTLVTKVAPVTSLPKVSSGPRLPAPQIVAVKAPNTTTIQLPANLQLPPGTVLIKSNSGQLMLVSPQQAVTRAETTSNITSRPAVPVNTQTVKICTMPNSSSQLIKKMAVAPVKKLTQIATTVVTTVPKPSSVQSVAVPTNVVTVTPVKPLNTVTTLKPSSVGASPAPSNEPSLKAENSAAAQTDLSPTMLENVKKCKNFLAMLIKLACSGSQSPEMGQNVKKLVEQLLDGKIEAEEFTRQLYVELKSSPQPHLVPFLKKSVIALRQLMPNSQSFIQQCVEQTSSEIIIATCTATVTASPVVTTTVSSIQPEKPIIVSGATTPRTVSVQTLNPLAGPGAAKTGVVTLHSVGSAAGPGGATAGTVLLQTPKPLVTSIQNTVTAVSLQPEKPVVSGAAVTLALPSVTFGETSAAAICLPSVKPVVTSAGTTSDKPVLGAPVQIKLAQPGPILSQPAGIPQAVKVKQLVVQQPSGGIAKQVTTLSHSSALTIQKSGQKKMPVNTAIPTSQFPPASILKQITLPGNKILSLQASPVQNNKIKENGTTSFRNEDDINDVTSMAGVNLNEENACILATNTELVGTLIQSCKDEPFLFIGALQKRILDIGKKHDITELNSDAVNLISHATQERLRGLLEKLTTIAQHRMTTYKASENYILSSDTRSQLKFLEKLDQLEKQRKDLEEREMLLKAAKSRSNKEDPEQLRLKQKAKELQQLELAQIQQRDANLTALAAIGPRKKRPLESGSGSEEPTISKPLCCNLSRTCEGPRQAS</sequence>
<evidence type="ECO:0000313" key="12">
    <source>
        <dbReference type="VGNC" id="VGNC:23852"/>
    </source>
</evidence>